<dbReference type="EMBL" id="EF134164">
    <property type="protein sequence ID" value="ABV22278.1"/>
    <property type="molecule type" value="mRNA"/>
</dbReference>
<sequence length="417" mass="44951">MALQAQALLSSLIANTFCGNGDDLRDDAKDEDEERLVKHSGVEIIVSNVHRGSHAVYPHFCDRPDDVPDGGCSHIAYPAFDREPGGLISDRSSHVVYPVYPHYADRPEDGSLSHSVYPFFEAGRSGLLGERLNDDSVVKHDGIEIIASNDTDGHVRHALYHMMSSSDPPHDGGLISDRSSHVVYPHYGDRPEDGSLSHSVYPSFEAGPSALLGEKLNDDFVVKHDGIEIIASNNTDGHVRHALYHTISGSDPPHDACSSLLSDKPENSCHASYPVFGDGIGGLIGNKIAVASALKHHSNEVHTEHDDIEMITNDGVKIKRSYTCNPGLGDESCGISGLRSETSSVLGICGSVVTESLSERVLDTSKTVLSGEDHNLVAKDTTRETNYFTDATGFYHASSHADSPDLSSSSTSKKKKK</sequence>
<proteinExistence type="evidence at transcript level"/>
<reference evidence="2" key="1">
    <citation type="journal article" date="2007" name="Proc. Natl. Acad. Sci. U.S.A.">
        <title>Spliced leader RNA trans-splicing in dinoflagellates.</title>
        <authorList>
            <person name="Zhang H."/>
            <person name="Hou Y."/>
            <person name="Miranda L."/>
            <person name="Campbell D.A."/>
            <person name="Sturm N.R."/>
            <person name="Gaasterland T."/>
            <person name="Lin S."/>
        </authorList>
    </citation>
    <scope>NUCLEOTIDE SEQUENCE</scope>
    <source>
        <strain evidence="2">CCMP1975</strain>
    </source>
</reference>
<accession>A7WPV9</accession>
<feature type="region of interest" description="Disordered" evidence="1">
    <location>
        <begin position="395"/>
        <end position="417"/>
    </location>
</feature>
<organism evidence="2">
    <name type="scientific">Karlodinium veneficum</name>
    <name type="common">Dinoflagellate</name>
    <name type="synonym">Karlodinium micrum</name>
    <dbReference type="NCBI Taxonomy" id="407301"/>
    <lineage>
        <taxon>Eukaryota</taxon>
        <taxon>Sar</taxon>
        <taxon>Alveolata</taxon>
        <taxon>Dinophyceae</taxon>
        <taxon>Gymnodiniales</taxon>
        <taxon>Kareniaceae</taxon>
        <taxon>Karlodinium</taxon>
    </lineage>
</organism>
<dbReference type="AlphaFoldDB" id="A7WPV9"/>
<evidence type="ECO:0000313" key="2">
    <source>
        <dbReference type="EMBL" id="ABV22278.1"/>
    </source>
</evidence>
<protein>
    <submittedName>
        <fullName evidence="2">Uncharacterized protein</fullName>
    </submittedName>
</protein>
<evidence type="ECO:0000256" key="1">
    <source>
        <dbReference type="SAM" id="MobiDB-lite"/>
    </source>
</evidence>
<name>A7WPV9_KARVE</name>
<feature type="non-terminal residue" evidence="2">
    <location>
        <position position="417"/>
    </location>
</feature>